<dbReference type="InterPro" id="IPR017200">
    <property type="entry name" value="PqqE-like"/>
</dbReference>
<organism evidence="8 9">
    <name type="scientific">Acidianus brierleyi</name>
    <dbReference type="NCBI Taxonomy" id="41673"/>
    <lineage>
        <taxon>Archaea</taxon>
        <taxon>Thermoproteota</taxon>
        <taxon>Thermoprotei</taxon>
        <taxon>Sulfolobales</taxon>
        <taxon>Sulfolobaceae</taxon>
        <taxon>Acidianus</taxon>
    </lineage>
</organism>
<keyword evidence="9" id="KW-1185">Reference proteome</keyword>
<dbReference type="AlphaFoldDB" id="A0A2U9IH60"/>
<dbReference type="GO" id="GO:0003824">
    <property type="term" value="F:catalytic activity"/>
    <property type="evidence" value="ECO:0007669"/>
    <property type="project" value="InterPro"/>
</dbReference>
<evidence type="ECO:0000256" key="1">
    <source>
        <dbReference type="ARBA" id="ARBA00001966"/>
    </source>
</evidence>
<dbReference type="RefSeq" id="WP_110271145.1">
    <property type="nucleotide sequence ID" value="NZ_CP029289.2"/>
</dbReference>
<evidence type="ECO:0000259" key="7">
    <source>
        <dbReference type="PROSITE" id="PS51918"/>
    </source>
</evidence>
<dbReference type="InterPro" id="IPR006638">
    <property type="entry name" value="Elp3/MiaA/NifB-like_rSAM"/>
</dbReference>
<evidence type="ECO:0000256" key="5">
    <source>
        <dbReference type="ARBA" id="ARBA00023004"/>
    </source>
</evidence>
<evidence type="ECO:0000256" key="3">
    <source>
        <dbReference type="ARBA" id="ARBA00022691"/>
    </source>
</evidence>
<comment type="cofactor">
    <cofactor evidence="1">
        <name>[4Fe-4S] cluster</name>
        <dbReference type="ChEBI" id="CHEBI:49883"/>
    </cofactor>
</comment>
<dbReference type="GO" id="GO:0006783">
    <property type="term" value="P:heme biosynthetic process"/>
    <property type="evidence" value="ECO:0007669"/>
    <property type="project" value="TreeGrafter"/>
</dbReference>
<dbReference type="Pfam" id="PF04055">
    <property type="entry name" value="Radical_SAM"/>
    <property type="match status" value="1"/>
</dbReference>
<dbReference type="GO" id="GO:0046872">
    <property type="term" value="F:metal ion binding"/>
    <property type="evidence" value="ECO:0007669"/>
    <property type="project" value="UniProtKB-KW"/>
</dbReference>
<keyword evidence="6" id="KW-0411">Iron-sulfur</keyword>
<evidence type="ECO:0000256" key="6">
    <source>
        <dbReference type="ARBA" id="ARBA00023014"/>
    </source>
</evidence>
<dbReference type="InterPro" id="IPR058240">
    <property type="entry name" value="rSAM_sf"/>
</dbReference>
<protein>
    <submittedName>
        <fullName evidence="8">Radical SAM protein</fullName>
    </submittedName>
</protein>
<dbReference type="SMART" id="SM00729">
    <property type="entry name" value="Elp3"/>
    <property type="match status" value="1"/>
</dbReference>
<dbReference type="SFLD" id="SFLDG01067">
    <property type="entry name" value="SPASM/twitch_domain_containing"/>
    <property type="match status" value="1"/>
</dbReference>
<dbReference type="PROSITE" id="PS51918">
    <property type="entry name" value="RADICAL_SAM"/>
    <property type="match status" value="1"/>
</dbReference>
<name>A0A2U9IH60_9CREN</name>
<dbReference type="InterPro" id="IPR013785">
    <property type="entry name" value="Aldolase_TIM"/>
</dbReference>
<dbReference type="CDD" id="cd01335">
    <property type="entry name" value="Radical_SAM"/>
    <property type="match status" value="1"/>
</dbReference>
<dbReference type="PANTHER" id="PTHR11228:SF7">
    <property type="entry name" value="PQQA PEPTIDE CYCLASE"/>
    <property type="match status" value="1"/>
</dbReference>
<dbReference type="InterPro" id="IPR050377">
    <property type="entry name" value="Radical_SAM_PqqE_MftC-like"/>
</dbReference>
<keyword evidence="5" id="KW-0408">Iron</keyword>
<evidence type="ECO:0000313" key="9">
    <source>
        <dbReference type="Proteomes" id="UP000248044"/>
    </source>
</evidence>
<keyword evidence="3" id="KW-0949">S-adenosyl-L-methionine</keyword>
<accession>A0A2U9IH60</accession>
<dbReference type="Proteomes" id="UP000248044">
    <property type="component" value="Chromosome"/>
</dbReference>
<dbReference type="GeneID" id="36832952"/>
<gene>
    <name evidence="8" type="ORF">DFR85_12310</name>
</gene>
<sequence>MISISRLMTGKREKADEIRYSGNKDYYPKVLVFNVTRNCNLRCEHCYSNSGFHHYTDLPLSTWINAVKQAADMGVKHILLSGGEPLDRRDTYLIAKEANDYGISVELSTNGTMLTKERVDEIKNYVDYIGVSIDGPEEIHDKFRGIKGTFRKAIEGIRNSKEAGIKTGLRFTITRDNYEYIDFIFELMEKEGIDRVCFYHLAYAGRADIKLDIDNKTRLNVVKKIINYSTSGKEVLTADNPVDGILVYAMTGKKEVLDLLRRNGGNKSGERIADITPEGIVYPDQFTQIPIGTIDNLKEIWEKPNPLVEKLRMRKLYVKCSACPFFDVCNGGLRGRALALGDLWGKDPSCYLENIFNK</sequence>
<dbReference type="GO" id="GO:0051539">
    <property type="term" value="F:4 iron, 4 sulfur cluster binding"/>
    <property type="evidence" value="ECO:0007669"/>
    <property type="project" value="UniProtKB-KW"/>
</dbReference>
<proteinExistence type="predicted"/>
<dbReference type="PANTHER" id="PTHR11228">
    <property type="entry name" value="RADICAL SAM DOMAIN PROTEIN"/>
    <property type="match status" value="1"/>
</dbReference>
<evidence type="ECO:0000256" key="2">
    <source>
        <dbReference type="ARBA" id="ARBA00022485"/>
    </source>
</evidence>
<dbReference type="SFLD" id="SFLDG01386">
    <property type="entry name" value="main_SPASM_domain-containing"/>
    <property type="match status" value="1"/>
</dbReference>
<dbReference type="EMBL" id="CP029289">
    <property type="protein sequence ID" value="AWR95264.1"/>
    <property type="molecule type" value="Genomic_DNA"/>
</dbReference>
<keyword evidence="4" id="KW-0479">Metal-binding</keyword>
<dbReference type="PIRSF" id="PIRSF037420">
    <property type="entry name" value="PQQ_syn_pqqE"/>
    <property type="match status" value="1"/>
</dbReference>
<keyword evidence="2" id="KW-0004">4Fe-4S</keyword>
<dbReference type="SUPFAM" id="SSF102114">
    <property type="entry name" value="Radical SAM enzymes"/>
    <property type="match status" value="1"/>
</dbReference>
<reference evidence="8 9" key="1">
    <citation type="submission" date="2018-05" db="EMBL/GenBank/DDBJ databases">
        <title>Complete Genome Sequences of Extremely Thermoacidophilic, Metal-Mobilizing Type-Strain Members of the Archaeal Family Sulfolobaceae: Acidianus brierleyi DSM-1651T, Acidianus sulfidivorans DSM-18786T, Metallosphaera hakonensis DSM-7519T, and Metallosphaera prunae DSM-10039T.</title>
        <authorList>
            <person name="Counts J.A."/>
            <person name="Kelly R.M."/>
        </authorList>
    </citation>
    <scope>NUCLEOTIDE SEQUENCE [LARGE SCALE GENOMIC DNA]</scope>
    <source>
        <strain evidence="8 9">DSM 1651</strain>
    </source>
</reference>
<evidence type="ECO:0000313" key="8">
    <source>
        <dbReference type="EMBL" id="AWR95264.1"/>
    </source>
</evidence>
<dbReference type="KEGG" id="abri:DFR85_12310"/>
<dbReference type="SFLD" id="SFLDS00029">
    <property type="entry name" value="Radical_SAM"/>
    <property type="match status" value="1"/>
</dbReference>
<dbReference type="InterPro" id="IPR007197">
    <property type="entry name" value="rSAM"/>
</dbReference>
<dbReference type="Gene3D" id="3.20.20.70">
    <property type="entry name" value="Aldolase class I"/>
    <property type="match status" value="1"/>
</dbReference>
<dbReference type="OrthoDB" id="30736at2157"/>
<feature type="domain" description="Radical SAM core" evidence="7">
    <location>
        <begin position="25"/>
        <end position="233"/>
    </location>
</feature>
<evidence type="ECO:0000256" key="4">
    <source>
        <dbReference type="ARBA" id="ARBA00022723"/>
    </source>
</evidence>